<organism evidence="3 4">
    <name type="scientific">Adineta ricciae</name>
    <name type="common">Rotifer</name>
    <dbReference type="NCBI Taxonomy" id="249248"/>
    <lineage>
        <taxon>Eukaryota</taxon>
        <taxon>Metazoa</taxon>
        <taxon>Spiralia</taxon>
        <taxon>Gnathifera</taxon>
        <taxon>Rotifera</taxon>
        <taxon>Eurotatoria</taxon>
        <taxon>Bdelloidea</taxon>
        <taxon>Adinetida</taxon>
        <taxon>Adinetidae</taxon>
        <taxon>Adineta</taxon>
    </lineage>
</organism>
<dbReference type="AlphaFoldDB" id="A0A813PI06"/>
<dbReference type="InterPro" id="IPR028994">
    <property type="entry name" value="Integrin_alpha_N"/>
</dbReference>
<evidence type="ECO:0000313" key="3">
    <source>
        <dbReference type="EMBL" id="CAF0755276.1"/>
    </source>
</evidence>
<sequence length="796" mass="87517">MYTHSVAFGLKQTLVQTTFVAYSDPPASYDLFIKFHSAKNLPKTFLVGHTDPYFTAKLDSQLSYTSTIVSNTLSPTWHHEEWIVRNIPHNAKLTVKIYDKDDDKPVDNYIGFFDILDLINYESSAQGHKITGPFGQHNGIFYLSIRSIPSSDETKLLPRYTFDGPCRYFRHDSLTVGRLTMVNANRVYSTWKVEMRRISAFFNPHDRQYWNKDYTAAQAIFGSCPLTLASQSTIKLAHKALHSQTLKNSEAGFVIDADDLWLNIFTDRTTNQIKPCIYTYIIDDRTWRFSQTGAQFFTDFVSKHALLANCSEYVRYAGEFHPRPKYGWDRCDDEWELVFDNGSGTYAPDVNLLNNLKDLLIFNFPGLNIVTYDHNDPLLKESVKKLIKFMDDHSNDSVTFVAAALGLVFLSALAISGTILFSLISVFLPNKGDNLASLPICTLSFEPIISQSTGASPFYIDNADLNNDTISDLIVANFKDGTISTFLGNTDGSFQSPTTSSTGGIRTQPNAFAIGDINKDGKLDIVVANSGTGTVITFHGNGDGTITPQTLFSTGIGSTPLDLALDYLDDDDNLDLVASDSNNHVVLVYFGDSSGSFTLNQTLFTGNGSIPCRVAIKDFNRDGRSDIAVVNNGTYNAGIFLNNGSGHFSDQSTYPTDSMPVSLMAVDLNKDGIFDLVTANYKANTISVLLGNKGGTFKKRKTFSTGLGSTPISVSSGDLNNDKNVDIIVANYGKNNIGVFLGNGHGNFKIQRVYSTGYVSHPHDITIADFNSDGRLDIISANSGKNSAGILLSTCS</sequence>
<name>A0A813PI06_ADIRI</name>
<accession>A0A813PI06</accession>
<keyword evidence="1" id="KW-0732">Signal</keyword>
<gene>
    <name evidence="3" type="ORF">XAT740_LOCUS643</name>
</gene>
<proteinExistence type="predicted"/>
<dbReference type="InterPro" id="IPR000008">
    <property type="entry name" value="C2_dom"/>
</dbReference>
<dbReference type="Pfam" id="PF13517">
    <property type="entry name" value="FG-GAP_3"/>
    <property type="match status" value="3"/>
</dbReference>
<dbReference type="Proteomes" id="UP000663828">
    <property type="component" value="Unassembled WGS sequence"/>
</dbReference>
<comment type="caution">
    <text evidence="3">The sequence shown here is derived from an EMBL/GenBank/DDBJ whole genome shotgun (WGS) entry which is preliminary data.</text>
</comment>
<dbReference type="SUPFAM" id="SSF69318">
    <property type="entry name" value="Integrin alpha N-terminal domain"/>
    <property type="match status" value="1"/>
</dbReference>
<evidence type="ECO:0000256" key="1">
    <source>
        <dbReference type="ARBA" id="ARBA00022729"/>
    </source>
</evidence>
<dbReference type="SMART" id="SM00239">
    <property type="entry name" value="C2"/>
    <property type="match status" value="1"/>
</dbReference>
<dbReference type="Pfam" id="PF00168">
    <property type="entry name" value="C2"/>
    <property type="match status" value="1"/>
</dbReference>
<evidence type="ECO:0000313" key="4">
    <source>
        <dbReference type="Proteomes" id="UP000663828"/>
    </source>
</evidence>
<protein>
    <recommendedName>
        <fullName evidence="2">C2 domain-containing protein</fullName>
    </recommendedName>
</protein>
<dbReference type="InterPro" id="IPR035892">
    <property type="entry name" value="C2_domain_sf"/>
</dbReference>
<dbReference type="PANTHER" id="PTHR44103:SF1">
    <property type="entry name" value="PROPROTEIN CONVERTASE P"/>
    <property type="match status" value="1"/>
</dbReference>
<dbReference type="Gene3D" id="2.30.30.100">
    <property type="match status" value="5"/>
</dbReference>
<dbReference type="SUPFAM" id="SSF49562">
    <property type="entry name" value="C2 domain (Calcium/lipid-binding domain, CaLB)"/>
    <property type="match status" value="1"/>
</dbReference>
<dbReference type="Gene3D" id="2.60.40.150">
    <property type="entry name" value="C2 domain"/>
    <property type="match status" value="1"/>
</dbReference>
<evidence type="ECO:0000259" key="2">
    <source>
        <dbReference type="PROSITE" id="PS50004"/>
    </source>
</evidence>
<dbReference type="EMBL" id="CAJNOR010000018">
    <property type="protein sequence ID" value="CAF0755276.1"/>
    <property type="molecule type" value="Genomic_DNA"/>
</dbReference>
<reference evidence="3" key="1">
    <citation type="submission" date="2021-02" db="EMBL/GenBank/DDBJ databases">
        <authorList>
            <person name="Nowell W R."/>
        </authorList>
    </citation>
    <scope>NUCLEOTIDE SEQUENCE</scope>
</reference>
<dbReference type="PANTHER" id="PTHR44103">
    <property type="entry name" value="PROPROTEIN CONVERTASE P"/>
    <property type="match status" value="1"/>
</dbReference>
<dbReference type="InterPro" id="IPR013517">
    <property type="entry name" value="FG-GAP"/>
</dbReference>
<keyword evidence="4" id="KW-1185">Reference proteome</keyword>
<dbReference type="CDD" id="cd00030">
    <property type="entry name" value="C2"/>
    <property type="match status" value="1"/>
</dbReference>
<dbReference type="PROSITE" id="PS50004">
    <property type="entry name" value="C2"/>
    <property type="match status" value="1"/>
</dbReference>
<feature type="domain" description="C2" evidence="2">
    <location>
        <begin position="11"/>
        <end position="131"/>
    </location>
</feature>